<evidence type="ECO:0000313" key="1">
    <source>
        <dbReference type="EMBL" id="PKL72652.1"/>
    </source>
</evidence>
<dbReference type="PANTHER" id="PTHR42967">
    <property type="entry name" value="METAL DEPENDENT HYDROLASE"/>
    <property type="match status" value="1"/>
</dbReference>
<proteinExistence type="predicted"/>
<organism evidence="1 2">
    <name type="scientific">Candidatus Kuenenbacteria bacterium HGW-Kuenenbacteria-1</name>
    <dbReference type="NCBI Taxonomy" id="2013812"/>
    <lineage>
        <taxon>Bacteria</taxon>
        <taxon>Candidatus Kueneniibacteriota</taxon>
    </lineage>
</organism>
<evidence type="ECO:0000313" key="2">
    <source>
        <dbReference type="Proteomes" id="UP000233414"/>
    </source>
</evidence>
<dbReference type="AlphaFoldDB" id="A0A2N1UP92"/>
<dbReference type="Proteomes" id="UP000233414">
    <property type="component" value="Unassembled WGS sequence"/>
</dbReference>
<dbReference type="SUPFAM" id="SSF56281">
    <property type="entry name" value="Metallo-hydrolase/oxidoreductase"/>
    <property type="match status" value="1"/>
</dbReference>
<dbReference type="PANTHER" id="PTHR42967:SF1">
    <property type="entry name" value="MBL FOLD METALLO-HYDROLASE"/>
    <property type="match status" value="1"/>
</dbReference>
<reference evidence="1 2" key="1">
    <citation type="journal article" date="2017" name="ISME J.">
        <title>Potential for microbial H2 and metal transformations associated with novel bacteria and archaea in deep terrestrial subsurface sediments.</title>
        <authorList>
            <person name="Hernsdorf A.W."/>
            <person name="Amano Y."/>
            <person name="Miyakawa K."/>
            <person name="Ise K."/>
            <person name="Suzuki Y."/>
            <person name="Anantharaman K."/>
            <person name="Probst A."/>
            <person name="Burstein D."/>
            <person name="Thomas B.C."/>
            <person name="Banfield J.F."/>
        </authorList>
    </citation>
    <scope>NUCLEOTIDE SEQUENCE [LARGE SCALE GENOMIC DNA]</scope>
    <source>
        <strain evidence="1">HGW-Kuenenbacteria-1</strain>
    </source>
</reference>
<dbReference type="Gene3D" id="3.60.15.10">
    <property type="entry name" value="Ribonuclease Z/Hydroxyacylglutathione hydrolase-like"/>
    <property type="match status" value="1"/>
</dbReference>
<dbReference type="EMBL" id="PGYQ01000001">
    <property type="protein sequence ID" value="PKL72652.1"/>
    <property type="molecule type" value="Genomic_DNA"/>
</dbReference>
<accession>A0A2N1UP92</accession>
<comment type="caution">
    <text evidence="1">The sequence shown here is derived from an EMBL/GenBank/DDBJ whole genome shotgun (WGS) entry which is preliminary data.</text>
</comment>
<gene>
    <name evidence="1" type="ORF">CVV26_00050</name>
</gene>
<protein>
    <submittedName>
        <fullName evidence="1">Lactamase</fullName>
    </submittedName>
</protein>
<sequence>MEITWLGHSCFKIQDKNITLITDPFDSQTGLKPLIKLKANIVTVSHDHLDHNNIKVVSGIEEEPPFIVSSPGEYEIKNVFIYGIPSFHDEDKGKQRGLNTIFLIKMSEITIAHLGDLGHILSDEQLEKIEKVDILLIPVGGTFTIDAKKAKQVINQIEPKIIIPMHYKVPEFKENLDEIDNFYQEMGIEKSQLINKLKISKKDLISQTEMRVVEMEN</sequence>
<dbReference type="InterPro" id="IPR036866">
    <property type="entry name" value="RibonucZ/Hydroxyglut_hydro"/>
</dbReference>
<dbReference type="Pfam" id="PF13483">
    <property type="entry name" value="Lactamase_B_3"/>
    <property type="match status" value="1"/>
</dbReference>
<name>A0A2N1UP92_9BACT</name>